<accession>A0ABP9VC27</accession>
<dbReference type="InterPro" id="IPR036390">
    <property type="entry name" value="WH_DNA-bd_sf"/>
</dbReference>
<proteinExistence type="predicted"/>
<dbReference type="InterPro" id="IPR011991">
    <property type="entry name" value="ArsR-like_HTH"/>
</dbReference>
<protein>
    <submittedName>
        <fullName evidence="1">Uncharacterized protein</fullName>
    </submittedName>
</protein>
<dbReference type="EMBL" id="BAABRN010000007">
    <property type="protein sequence ID" value="GAA5501247.1"/>
    <property type="molecule type" value="Genomic_DNA"/>
</dbReference>
<reference evidence="1 2" key="1">
    <citation type="submission" date="2024-02" db="EMBL/GenBank/DDBJ databases">
        <title>Deinococcus xinjiangensis NBRC 107630.</title>
        <authorList>
            <person name="Ichikawa N."/>
            <person name="Katano-Makiyama Y."/>
            <person name="Hidaka K."/>
        </authorList>
    </citation>
    <scope>NUCLEOTIDE SEQUENCE [LARGE SCALE GENOMIC DNA]</scope>
    <source>
        <strain evidence="1 2">NBRC 107630</strain>
    </source>
</reference>
<name>A0ABP9VC27_9DEIO</name>
<evidence type="ECO:0000313" key="2">
    <source>
        <dbReference type="Proteomes" id="UP001458946"/>
    </source>
</evidence>
<dbReference type="RefSeq" id="WP_353541218.1">
    <property type="nucleotide sequence ID" value="NZ_BAABRN010000007.1"/>
</dbReference>
<evidence type="ECO:0000313" key="1">
    <source>
        <dbReference type="EMBL" id="GAA5501247.1"/>
    </source>
</evidence>
<dbReference type="SUPFAM" id="SSF46785">
    <property type="entry name" value="Winged helix' DNA-binding domain"/>
    <property type="match status" value="1"/>
</dbReference>
<gene>
    <name evidence="1" type="ORF">Dxin01_00979</name>
</gene>
<sequence>MTQIDVQHVSQPEVARALRQYTDFLTLFVEPTSPTQAAKAAGMAPNLAHHHVGKLADLGLLFEQRREGGKVFYTDCAPFHNIPQRALHVIAYRATRSFCFSLRSG</sequence>
<comment type="caution">
    <text evidence="1">The sequence shown here is derived from an EMBL/GenBank/DDBJ whole genome shotgun (WGS) entry which is preliminary data.</text>
</comment>
<dbReference type="Proteomes" id="UP001458946">
    <property type="component" value="Unassembled WGS sequence"/>
</dbReference>
<organism evidence="1 2">
    <name type="scientific">Deinococcus xinjiangensis</name>
    <dbReference type="NCBI Taxonomy" id="457454"/>
    <lineage>
        <taxon>Bacteria</taxon>
        <taxon>Thermotogati</taxon>
        <taxon>Deinococcota</taxon>
        <taxon>Deinococci</taxon>
        <taxon>Deinococcales</taxon>
        <taxon>Deinococcaceae</taxon>
        <taxon>Deinococcus</taxon>
    </lineage>
</organism>
<keyword evidence="2" id="KW-1185">Reference proteome</keyword>
<dbReference type="CDD" id="cd00090">
    <property type="entry name" value="HTH_ARSR"/>
    <property type="match status" value="1"/>
</dbReference>